<evidence type="ECO:0000259" key="1">
    <source>
        <dbReference type="PROSITE" id="PS51820"/>
    </source>
</evidence>
<name>A0A1Q9DD61_SYMMI</name>
<dbReference type="OrthoDB" id="10387006at2759"/>
<protein>
    <recommendedName>
        <fullName evidence="1">PA14 domain-containing protein</fullName>
    </recommendedName>
</protein>
<dbReference type="AlphaFoldDB" id="A0A1Q9DD61"/>
<feature type="domain" description="PA14" evidence="1">
    <location>
        <begin position="116"/>
        <end position="247"/>
    </location>
</feature>
<reference evidence="2 3" key="1">
    <citation type="submission" date="2016-02" db="EMBL/GenBank/DDBJ databases">
        <title>Genome analysis of coral dinoflagellate symbionts highlights evolutionary adaptations to a symbiotic lifestyle.</title>
        <authorList>
            <person name="Aranda M."/>
            <person name="Li Y."/>
            <person name="Liew Y.J."/>
            <person name="Baumgarten S."/>
            <person name="Simakov O."/>
            <person name="Wilson M."/>
            <person name="Piel J."/>
            <person name="Ashoor H."/>
            <person name="Bougouffa S."/>
            <person name="Bajic V.B."/>
            <person name="Ryu T."/>
            <person name="Ravasi T."/>
            <person name="Bayer T."/>
            <person name="Micklem G."/>
            <person name="Kim H."/>
            <person name="Bhak J."/>
            <person name="Lajeunesse T.C."/>
            <person name="Voolstra C.R."/>
        </authorList>
    </citation>
    <scope>NUCLEOTIDE SEQUENCE [LARGE SCALE GENOMIC DNA]</scope>
    <source>
        <strain evidence="2 3">CCMP2467</strain>
    </source>
</reference>
<dbReference type="EMBL" id="LSRX01000593">
    <property type="protein sequence ID" value="OLP93154.1"/>
    <property type="molecule type" value="Genomic_DNA"/>
</dbReference>
<proteinExistence type="predicted"/>
<dbReference type="Gene3D" id="2.60.120.380">
    <property type="match status" value="1"/>
</dbReference>
<accession>A0A1Q9DD61</accession>
<dbReference type="Proteomes" id="UP000186817">
    <property type="component" value="Unassembled WGS sequence"/>
</dbReference>
<comment type="caution">
    <text evidence="2">The sequence shown here is derived from an EMBL/GenBank/DDBJ whole genome shotgun (WGS) entry which is preliminary data.</text>
</comment>
<evidence type="ECO:0000313" key="2">
    <source>
        <dbReference type="EMBL" id="OLP93154.1"/>
    </source>
</evidence>
<evidence type="ECO:0000313" key="3">
    <source>
        <dbReference type="Proteomes" id="UP000186817"/>
    </source>
</evidence>
<organism evidence="2 3">
    <name type="scientific">Symbiodinium microadriaticum</name>
    <name type="common">Dinoflagellate</name>
    <name type="synonym">Zooxanthella microadriatica</name>
    <dbReference type="NCBI Taxonomy" id="2951"/>
    <lineage>
        <taxon>Eukaryota</taxon>
        <taxon>Sar</taxon>
        <taxon>Alveolata</taxon>
        <taxon>Dinophyceae</taxon>
        <taxon>Suessiales</taxon>
        <taxon>Symbiodiniaceae</taxon>
        <taxon>Symbiodinium</taxon>
    </lineage>
</organism>
<dbReference type="InterPro" id="IPR037524">
    <property type="entry name" value="PA14/GLEYA"/>
</dbReference>
<gene>
    <name evidence="2" type="ORF">AK812_SmicGene24967</name>
</gene>
<keyword evidence="3" id="KW-1185">Reference proteome</keyword>
<sequence length="334" mass="35734">MAERSVGAMVRLATRRRLLLFGAFAMQIGGQRIDYAEAGGPYVPEKPTAPRQAVPSVQTRAPTAASAPMVAPVGAPVAATTAAVTAPAVAVVAPPTTTVTQTTTDLTLIPSAPEAVLQPGLVGEIFDFKTKQRTVAVIDKTVHHWGDLYSALAMKWKGLLYIRSYGRYRFQITCLGAAELRIDGVVILKEDTLSSDKTSFASRPVVMAEGYHDILIGYTELEGQAGFAINYLGPDTAGVLKLIPPGAYFHKQGPCDLRDIVAADSIACGTKDAPRWALASGESCEAFALSSIPKVVKSWSRDSHTFRRLHATAKTILKPHSFKIVLSLAQPYGE</sequence>
<dbReference type="PROSITE" id="PS51820">
    <property type="entry name" value="PA14"/>
    <property type="match status" value="1"/>
</dbReference>